<evidence type="ECO:0000256" key="1">
    <source>
        <dbReference type="SAM" id="MobiDB-lite"/>
    </source>
</evidence>
<feature type="compositionally biased region" description="Gly residues" evidence="1">
    <location>
        <begin position="62"/>
        <end position="74"/>
    </location>
</feature>
<feature type="compositionally biased region" description="Gly residues" evidence="1">
    <location>
        <begin position="15"/>
        <end position="25"/>
    </location>
</feature>
<dbReference type="EMBL" id="AP005869">
    <property type="protein sequence ID" value="BAD31824.1"/>
    <property type="molecule type" value="Genomic_DNA"/>
</dbReference>
<reference evidence="3" key="1">
    <citation type="journal article" date="2005" name="Nature">
        <title>The map-based sequence of the rice genome.</title>
        <authorList>
            <consortium name="International rice genome sequencing project (IRGSP)"/>
            <person name="Matsumoto T."/>
            <person name="Wu J."/>
            <person name="Kanamori H."/>
            <person name="Katayose Y."/>
            <person name="Fujisawa M."/>
            <person name="Namiki N."/>
            <person name="Mizuno H."/>
            <person name="Yamamoto K."/>
            <person name="Antonio B.A."/>
            <person name="Baba T."/>
            <person name="Sakata K."/>
            <person name="Nagamura Y."/>
            <person name="Aoki H."/>
            <person name="Arikawa K."/>
            <person name="Arita K."/>
            <person name="Bito T."/>
            <person name="Chiden Y."/>
            <person name="Fujitsuka N."/>
            <person name="Fukunaka R."/>
            <person name="Hamada M."/>
            <person name="Harada C."/>
            <person name="Hayashi A."/>
            <person name="Hijishita S."/>
            <person name="Honda M."/>
            <person name="Hosokawa S."/>
            <person name="Ichikawa Y."/>
            <person name="Idonuma A."/>
            <person name="Iijima M."/>
            <person name="Ikeda M."/>
            <person name="Ikeno M."/>
            <person name="Ito K."/>
            <person name="Ito S."/>
            <person name="Ito T."/>
            <person name="Ito Y."/>
            <person name="Ito Y."/>
            <person name="Iwabuchi A."/>
            <person name="Kamiya K."/>
            <person name="Karasawa W."/>
            <person name="Kurita K."/>
            <person name="Katagiri S."/>
            <person name="Kikuta A."/>
            <person name="Kobayashi H."/>
            <person name="Kobayashi N."/>
            <person name="Machita K."/>
            <person name="Maehara T."/>
            <person name="Masukawa M."/>
            <person name="Mizubayashi T."/>
            <person name="Mukai Y."/>
            <person name="Nagasaki H."/>
            <person name="Nagata Y."/>
            <person name="Naito S."/>
            <person name="Nakashima M."/>
            <person name="Nakama Y."/>
            <person name="Nakamichi Y."/>
            <person name="Nakamura M."/>
            <person name="Meguro A."/>
            <person name="Negishi M."/>
            <person name="Ohta I."/>
            <person name="Ohta T."/>
            <person name="Okamoto M."/>
            <person name="Ono N."/>
            <person name="Saji S."/>
            <person name="Sakaguchi M."/>
            <person name="Sakai K."/>
            <person name="Shibata M."/>
            <person name="Shimokawa T."/>
            <person name="Song J."/>
            <person name="Takazaki Y."/>
            <person name="Terasawa K."/>
            <person name="Tsugane M."/>
            <person name="Tsuji K."/>
            <person name="Ueda S."/>
            <person name="Waki K."/>
            <person name="Yamagata H."/>
            <person name="Yamamoto M."/>
            <person name="Yamamoto S."/>
            <person name="Yamane H."/>
            <person name="Yoshiki S."/>
            <person name="Yoshihara R."/>
            <person name="Yukawa K."/>
            <person name="Zhong H."/>
            <person name="Yano M."/>
            <person name="Yuan Q."/>
            <person name="Ouyang S."/>
            <person name="Liu J."/>
            <person name="Jones K.M."/>
            <person name="Gansberger K."/>
            <person name="Moffat K."/>
            <person name="Hill J."/>
            <person name="Bera J."/>
            <person name="Fadrosh D."/>
            <person name="Jin S."/>
            <person name="Johri S."/>
            <person name="Kim M."/>
            <person name="Overton L."/>
            <person name="Reardon M."/>
            <person name="Tsitrin T."/>
            <person name="Vuong H."/>
            <person name="Weaver B."/>
            <person name="Ciecko A."/>
            <person name="Tallon L."/>
            <person name="Jackson J."/>
            <person name="Pai G."/>
            <person name="Aken S.V."/>
            <person name="Utterback T."/>
            <person name="Reidmuller S."/>
            <person name="Feldblyum T."/>
            <person name="Hsiao J."/>
            <person name="Zismann V."/>
            <person name="Iobst S."/>
            <person name="de Vazeille A.R."/>
            <person name="Buell C.R."/>
            <person name="Ying K."/>
            <person name="Li Y."/>
            <person name="Lu T."/>
            <person name="Huang Y."/>
            <person name="Zhao Q."/>
            <person name="Feng Q."/>
            <person name="Zhang L."/>
            <person name="Zhu J."/>
            <person name="Weng Q."/>
            <person name="Mu J."/>
            <person name="Lu Y."/>
            <person name="Fan D."/>
            <person name="Liu Y."/>
            <person name="Guan J."/>
            <person name="Zhang Y."/>
            <person name="Yu S."/>
            <person name="Liu X."/>
            <person name="Zhang Y."/>
            <person name="Hong G."/>
            <person name="Han B."/>
            <person name="Choisne N."/>
            <person name="Demange N."/>
            <person name="Orjeda G."/>
            <person name="Samain S."/>
            <person name="Cattolico L."/>
            <person name="Pelletier E."/>
            <person name="Couloux A."/>
            <person name="Segurens B."/>
            <person name="Wincker P."/>
            <person name="D'Hont A."/>
            <person name="Scarpelli C."/>
            <person name="Weissenbach J."/>
            <person name="Salanoubat M."/>
            <person name="Quetier F."/>
            <person name="Yu Y."/>
            <person name="Kim H.R."/>
            <person name="Rambo T."/>
            <person name="Currie J."/>
            <person name="Collura K."/>
            <person name="Luo M."/>
            <person name="Yang T."/>
            <person name="Ammiraju J.S.S."/>
            <person name="Engler F."/>
            <person name="Soderlund C."/>
            <person name="Wing R.A."/>
            <person name="Palmer L.E."/>
            <person name="de la Bastide M."/>
            <person name="Spiegel L."/>
            <person name="Nascimento L."/>
            <person name="Zutavern T."/>
            <person name="O'Shaughnessy A."/>
            <person name="Dike S."/>
            <person name="Dedhia N."/>
            <person name="Preston R."/>
            <person name="Balija V."/>
            <person name="McCombie W.R."/>
            <person name="Chow T."/>
            <person name="Chen H."/>
            <person name="Chung M."/>
            <person name="Chen C."/>
            <person name="Shaw J."/>
            <person name="Wu H."/>
            <person name="Hsiao K."/>
            <person name="Chao Y."/>
            <person name="Chu M."/>
            <person name="Cheng C."/>
            <person name="Hour A."/>
            <person name="Lee P."/>
            <person name="Lin S."/>
            <person name="Lin Y."/>
            <person name="Liou J."/>
            <person name="Liu S."/>
            <person name="Hsing Y."/>
            <person name="Raghuvanshi S."/>
            <person name="Mohanty A."/>
            <person name="Bharti A.K."/>
            <person name="Gaur A."/>
            <person name="Gupta V."/>
            <person name="Kumar D."/>
            <person name="Ravi V."/>
            <person name="Vij S."/>
            <person name="Kapur A."/>
            <person name="Khurana P."/>
            <person name="Khurana P."/>
            <person name="Khurana J.P."/>
            <person name="Tyagi A.K."/>
            <person name="Gaikwad K."/>
            <person name="Singh A."/>
            <person name="Dalal V."/>
            <person name="Srivastava S."/>
            <person name="Dixit A."/>
            <person name="Pal A.K."/>
            <person name="Ghazi I.A."/>
            <person name="Yadav M."/>
            <person name="Pandit A."/>
            <person name="Bhargava A."/>
            <person name="Sureshbabu K."/>
            <person name="Batra K."/>
            <person name="Sharma T.R."/>
            <person name="Mohapatra T."/>
            <person name="Singh N.K."/>
            <person name="Messing J."/>
            <person name="Nelson A.B."/>
            <person name="Fuks G."/>
            <person name="Kavchok S."/>
            <person name="Keizer G."/>
            <person name="Linton E."/>
            <person name="Llaca V."/>
            <person name="Song R."/>
            <person name="Tanyolac B."/>
            <person name="Young S."/>
            <person name="Ho-Il K."/>
            <person name="Hahn J.H."/>
            <person name="Sangsakoo G."/>
            <person name="Vanavichit A."/>
            <person name="de Mattos Luiz.A.T."/>
            <person name="Zimmer P.D."/>
            <person name="Malone G."/>
            <person name="Dellagostin O."/>
            <person name="de Oliveira A.C."/>
            <person name="Bevan M."/>
            <person name="Bancroft I."/>
            <person name="Minx P."/>
            <person name="Cordum H."/>
            <person name="Wilson R."/>
            <person name="Cheng Z."/>
            <person name="Jin W."/>
            <person name="Jiang J."/>
            <person name="Leong S.A."/>
            <person name="Iwama H."/>
            <person name="Gojobori T."/>
            <person name="Itoh T."/>
            <person name="Niimura Y."/>
            <person name="Fujii Y."/>
            <person name="Habara T."/>
            <person name="Sakai H."/>
            <person name="Sato Y."/>
            <person name="Wilson G."/>
            <person name="Kumar K."/>
            <person name="McCouch S."/>
            <person name="Juretic N."/>
            <person name="Hoen D."/>
            <person name="Wright S."/>
            <person name="Bruskiewich R."/>
            <person name="Bureau T."/>
            <person name="Miyao A."/>
            <person name="Hirochika H."/>
            <person name="Nishikawa T."/>
            <person name="Kadowaki K."/>
            <person name="Sugiura M."/>
            <person name="Burr B."/>
            <person name="Sasaki T."/>
        </authorList>
    </citation>
    <scope>NUCLEOTIDE SEQUENCE [LARGE SCALE GENOMIC DNA]</scope>
    <source>
        <strain evidence="3">cv. Nipponbare</strain>
    </source>
</reference>
<evidence type="ECO:0000313" key="3">
    <source>
        <dbReference type="Proteomes" id="UP000000763"/>
    </source>
</evidence>
<dbReference type="AlphaFoldDB" id="Q69L98"/>
<sequence>MEEAAPRCHVALPGGESGPRWGGGHSFPNTSRRRLPPDAMWPSPEESQARGGVAATPSQRLDGGGCPPRWGGGHSFPETGWRRLPPDATWPSLEGVRPEVTMYSGLSVHLQVPTYPHLWRPE</sequence>
<accession>Q69L98</accession>
<protein>
    <submittedName>
        <fullName evidence="2">Uncharacterized protein</fullName>
    </submittedName>
</protein>
<gene>
    <name evidence="2" type="primary">B1026C12.15</name>
</gene>
<name>Q69L98_ORYSJ</name>
<evidence type="ECO:0000313" key="2">
    <source>
        <dbReference type="EMBL" id="BAD31824.1"/>
    </source>
</evidence>
<proteinExistence type="predicted"/>
<reference evidence="3" key="2">
    <citation type="journal article" date="2008" name="Nucleic Acids Res.">
        <title>The rice annotation project database (RAP-DB): 2008 update.</title>
        <authorList>
            <consortium name="The rice annotation project (RAP)"/>
        </authorList>
    </citation>
    <scope>GENOME REANNOTATION</scope>
    <source>
        <strain evidence="3">cv. Nipponbare</strain>
    </source>
</reference>
<dbReference type="Proteomes" id="UP000000763">
    <property type="component" value="Chromosome 7"/>
</dbReference>
<feature type="region of interest" description="Disordered" evidence="1">
    <location>
        <begin position="1"/>
        <end position="89"/>
    </location>
</feature>
<organism evidence="2 3">
    <name type="scientific">Oryza sativa subsp. japonica</name>
    <name type="common">Rice</name>
    <dbReference type="NCBI Taxonomy" id="39947"/>
    <lineage>
        <taxon>Eukaryota</taxon>
        <taxon>Viridiplantae</taxon>
        <taxon>Streptophyta</taxon>
        <taxon>Embryophyta</taxon>
        <taxon>Tracheophyta</taxon>
        <taxon>Spermatophyta</taxon>
        <taxon>Magnoliopsida</taxon>
        <taxon>Liliopsida</taxon>
        <taxon>Poales</taxon>
        <taxon>Poaceae</taxon>
        <taxon>BOP clade</taxon>
        <taxon>Oryzoideae</taxon>
        <taxon>Oryzeae</taxon>
        <taxon>Oryzinae</taxon>
        <taxon>Oryza</taxon>
        <taxon>Oryza sativa</taxon>
    </lineage>
</organism>